<organism evidence="1 2">
    <name type="scientific">Pyrocoelia pectoralis</name>
    <dbReference type="NCBI Taxonomy" id="417401"/>
    <lineage>
        <taxon>Eukaryota</taxon>
        <taxon>Metazoa</taxon>
        <taxon>Ecdysozoa</taxon>
        <taxon>Arthropoda</taxon>
        <taxon>Hexapoda</taxon>
        <taxon>Insecta</taxon>
        <taxon>Pterygota</taxon>
        <taxon>Neoptera</taxon>
        <taxon>Endopterygota</taxon>
        <taxon>Coleoptera</taxon>
        <taxon>Polyphaga</taxon>
        <taxon>Elateriformia</taxon>
        <taxon>Elateroidea</taxon>
        <taxon>Lampyridae</taxon>
        <taxon>Lampyrinae</taxon>
        <taxon>Pyrocoelia</taxon>
    </lineage>
</organism>
<protein>
    <submittedName>
        <fullName evidence="1">Uncharacterized protein</fullName>
    </submittedName>
</protein>
<dbReference type="Proteomes" id="UP001329430">
    <property type="component" value="Chromosome 6"/>
</dbReference>
<dbReference type="EMBL" id="JAVRBK010000006">
    <property type="protein sequence ID" value="KAK5642728.1"/>
    <property type="molecule type" value="Genomic_DNA"/>
</dbReference>
<gene>
    <name evidence="1" type="ORF">RI129_008895</name>
</gene>
<reference evidence="1 2" key="1">
    <citation type="journal article" date="2024" name="Insects">
        <title>An Improved Chromosome-Level Genome Assembly of the Firefly Pyrocoelia pectoralis.</title>
        <authorList>
            <person name="Fu X."/>
            <person name="Meyer-Rochow V.B."/>
            <person name="Ballantyne L."/>
            <person name="Zhu X."/>
        </authorList>
    </citation>
    <scope>NUCLEOTIDE SEQUENCE [LARGE SCALE GENOMIC DNA]</scope>
    <source>
        <strain evidence="1">XCY_ONT2</strain>
    </source>
</reference>
<keyword evidence="2" id="KW-1185">Reference proteome</keyword>
<evidence type="ECO:0000313" key="2">
    <source>
        <dbReference type="Proteomes" id="UP001329430"/>
    </source>
</evidence>
<dbReference type="AlphaFoldDB" id="A0AAN7ZKI8"/>
<evidence type="ECO:0000313" key="1">
    <source>
        <dbReference type="EMBL" id="KAK5642728.1"/>
    </source>
</evidence>
<name>A0AAN7ZKI8_9COLE</name>
<accession>A0AAN7ZKI8</accession>
<proteinExistence type="predicted"/>
<sequence>MFTLPPRPPKDYILREVSLNQASAPELTPTALPRATQASIKQYCYPIAADDNEPADITKIDKINDQVLNNWTKDAKAEWVAKPGIDAYRVTDMHKKFSVIVEPSYDGRYLHRPRVLQRSYKYEFDCMEEARLQKLGKKIKQEEEEDRQFLSALTTRQESKGNEEVPATFQPPFWWKEPNPLVTSDRVDTVLVKPEKSIYQTSYLRWQPVPKPFEEAENDPCRKREILAQFRLPFKNEAANWYYKHYPPPNIKFRPEKFAQ</sequence>
<comment type="caution">
    <text evidence="1">The sequence shown here is derived from an EMBL/GenBank/DDBJ whole genome shotgun (WGS) entry which is preliminary data.</text>
</comment>